<dbReference type="Gene3D" id="1.10.30.50">
    <property type="match status" value="1"/>
</dbReference>
<evidence type="ECO:0000313" key="4">
    <source>
        <dbReference type="Proteomes" id="UP000432464"/>
    </source>
</evidence>
<comment type="similarity">
    <text evidence="1">Belongs to the Rv1128c/1148c/1588c/1702c/1945/3466 family.</text>
</comment>
<dbReference type="Pfam" id="PF02720">
    <property type="entry name" value="DUF222"/>
    <property type="match status" value="1"/>
</dbReference>
<dbReference type="RefSeq" id="WP_154788419.1">
    <property type="nucleotide sequence ID" value="NZ_WMBB01000006.1"/>
</dbReference>
<dbReference type="CDD" id="cd00085">
    <property type="entry name" value="HNHc"/>
    <property type="match status" value="1"/>
</dbReference>
<sequence>MSRYDAAVRVKITKQCGEFFQPTGHLRPAVLPRVAEAFEAGDISRDHVRNIVDVMAHLPAGVPVEVRVEAEEILVGHCRVGWPDDLPGIGREVLARLDPDGMVVSEADRRRKRGIVVCRPGVDGMSWIEGWITPELRALLDAVFAKLARPGMCNLDDTESLSATAGVIDSAVLEAAARRDRRDAGQRTHDALFALLRPGVDPAGLGNHRGLPVQAILTMSVADLERGTGVAITASGGHVSVDSALKMAGGTRPVLVVLDADGIPVYLGRCRRLASPGQRLVLVARDRGCTRPGCDAPASMCAVHHVTDFVKGGPTDLTNLTLACDHCHALVNDSATGWRTVVMGEDSRYRGRTGWIAPKSLDPSGVPRVNQRHHVGERVAVAVESSCQRRGSRGWGSRVA</sequence>
<proteinExistence type="inferred from homology"/>
<organism evidence="3 4">
    <name type="scientific">Nocardia aurantiaca</name>
    <dbReference type="NCBI Taxonomy" id="2675850"/>
    <lineage>
        <taxon>Bacteria</taxon>
        <taxon>Bacillati</taxon>
        <taxon>Actinomycetota</taxon>
        <taxon>Actinomycetes</taxon>
        <taxon>Mycobacteriales</taxon>
        <taxon>Nocardiaceae</taxon>
        <taxon>Nocardia</taxon>
    </lineage>
</organism>
<dbReference type="InterPro" id="IPR003870">
    <property type="entry name" value="DUF222"/>
</dbReference>
<dbReference type="GO" id="GO:0008270">
    <property type="term" value="F:zinc ion binding"/>
    <property type="evidence" value="ECO:0007669"/>
    <property type="project" value="InterPro"/>
</dbReference>
<name>A0A6I3KZL3_9NOCA</name>
<dbReference type="Pfam" id="PF01844">
    <property type="entry name" value="HNH"/>
    <property type="match status" value="1"/>
</dbReference>
<gene>
    <name evidence="3" type="ORF">GLP40_14535</name>
</gene>
<evidence type="ECO:0000259" key="2">
    <source>
        <dbReference type="SMART" id="SM00507"/>
    </source>
</evidence>
<dbReference type="AlphaFoldDB" id="A0A6I3KZL3"/>
<dbReference type="GO" id="GO:0004519">
    <property type="term" value="F:endonuclease activity"/>
    <property type="evidence" value="ECO:0007669"/>
    <property type="project" value="InterPro"/>
</dbReference>
<dbReference type="Proteomes" id="UP000432464">
    <property type="component" value="Unassembled WGS sequence"/>
</dbReference>
<protein>
    <submittedName>
        <fullName evidence="3">DUF222 domain-containing protein</fullName>
    </submittedName>
</protein>
<feature type="domain" description="HNH nuclease" evidence="2">
    <location>
        <begin position="277"/>
        <end position="329"/>
    </location>
</feature>
<dbReference type="SMART" id="SM00507">
    <property type="entry name" value="HNHc"/>
    <property type="match status" value="1"/>
</dbReference>
<dbReference type="GO" id="GO:0003676">
    <property type="term" value="F:nucleic acid binding"/>
    <property type="evidence" value="ECO:0007669"/>
    <property type="project" value="InterPro"/>
</dbReference>
<dbReference type="EMBL" id="WMBB01000006">
    <property type="protein sequence ID" value="MTE13980.1"/>
    <property type="molecule type" value="Genomic_DNA"/>
</dbReference>
<dbReference type="InterPro" id="IPR002711">
    <property type="entry name" value="HNH"/>
</dbReference>
<accession>A0A6I3KZL3</accession>
<keyword evidence="4" id="KW-1185">Reference proteome</keyword>
<dbReference type="InterPro" id="IPR003615">
    <property type="entry name" value="HNH_nuc"/>
</dbReference>
<reference evidence="3 4" key="1">
    <citation type="submission" date="2019-11" db="EMBL/GenBank/DDBJ databases">
        <title>Nocardia sp. nov. CT2-14 isolated from soil.</title>
        <authorList>
            <person name="Kanchanasin P."/>
            <person name="Tanasupawat S."/>
            <person name="Yuki M."/>
            <person name="Kudo T."/>
        </authorList>
    </citation>
    <scope>NUCLEOTIDE SEQUENCE [LARGE SCALE GENOMIC DNA]</scope>
    <source>
        <strain evidence="3 4">CT2-14</strain>
    </source>
</reference>
<evidence type="ECO:0000256" key="1">
    <source>
        <dbReference type="ARBA" id="ARBA00023450"/>
    </source>
</evidence>
<comment type="caution">
    <text evidence="3">The sequence shown here is derived from an EMBL/GenBank/DDBJ whole genome shotgun (WGS) entry which is preliminary data.</text>
</comment>
<evidence type="ECO:0000313" key="3">
    <source>
        <dbReference type="EMBL" id="MTE13980.1"/>
    </source>
</evidence>